<keyword evidence="1" id="KW-0812">Transmembrane</keyword>
<reference evidence="2" key="2">
    <citation type="journal article" date="2021" name="Microbiome">
        <title>Successional dynamics and alternative stable states in a saline activated sludge microbial community over 9 years.</title>
        <authorList>
            <person name="Wang Y."/>
            <person name="Ye J."/>
            <person name="Ju F."/>
            <person name="Liu L."/>
            <person name="Boyd J.A."/>
            <person name="Deng Y."/>
            <person name="Parks D.H."/>
            <person name="Jiang X."/>
            <person name="Yin X."/>
            <person name="Woodcroft B.J."/>
            <person name="Tyson G.W."/>
            <person name="Hugenholtz P."/>
            <person name="Polz M.F."/>
            <person name="Zhang T."/>
        </authorList>
    </citation>
    <scope>NUCLEOTIDE SEQUENCE</scope>
    <source>
        <strain evidence="2">HKST-UBA09</strain>
    </source>
</reference>
<dbReference type="SUPFAM" id="SSF69304">
    <property type="entry name" value="Tricorn protease N-terminal domain"/>
    <property type="match status" value="1"/>
</dbReference>
<evidence type="ECO:0008006" key="4">
    <source>
        <dbReference type="Google" id="ProtNLM"/>
    </source>
</evidence>
<reference evidence="2" key="1">
    <citation type="submission" date="2020-04" db="EMBL/GenBank/DDBJ databases">
        <authorList>
            <person name="Zhang T."/>
        </authorList>
    </citation>
    <scope>NUCLEOTIDE SEQUENCE</scope>
    <source>
        <strain evidence="2">HKST-UBA09</strain>
    </source>
</reference>
<name>A0A955LA14_9BACT</name>
<evidence type="ECO:0000313" key="2">
    <source>
        <dbReference type="EMBL" id="MCA9386885.1"/>
    </source>
</evidence>
<evidence type="ECO:0000256" key="1">
    <source>
        <dbReference type="SAM" id="Phobius"/>
    </source>
</evidence>
<evidence type="ECO:0000313" key="3">
    <source>
        <dbReference type="Proteomes" id="UP000714915"/>
    </source>
</evidence>
<gene>
    <name evidence="2" type="ORF">KC669_02510</name>
</gene>
<dbReference type="EMBL" id="JAGQLF010000023">
    <property type="protein sequence ID" value="MCA9386885.1"/>
    <property type="molecule type" value="Genomic_DNA"/>
</dbReference>
<proteinExistence type="predicted"/>
<protein>
    <recommendedName>
        <fullName evidence="4">DUF5050 domain-containing protein</fullName>
    </recommendedName>
</protein>
<keyword evidence="1" id="KW-1133">Transmembrane helix</keyword>
<sequence>MENKINYPFILMIILVTSIVWLTGFYVFGRPAGDNVMTNSNSDSLVLSSAHSDRTNKFKALHLIDPNTNKQYLEMYDENGNLLYKADYTDALNLPDNTSVKIYWSPTGKYFYFLNYVGFNSQLNIYETSTGLEKAIIPNITLGQLPVWTEEDTAFFQTSHNEFTNRPWGTGSGTGISSIDLSTLKITEQNSATSTEDYYIDTDLCVNEVICTLRITKRYVENEEDWSDYENQNAIKTERIL</sequence>
<dbReference type="AlphaFoldDB" id="A0A955LA14"/>
<comment type="caution">
    <text evidence="2">The sequence shown here is derived from an EMBL/GenBank/DDBJ whole genome shotgun (WGS) entry which is preliminary data.</text>
</comment>
<dbReference type="Proteomes" id="UP000714915">
    <property type="component" value="Unassembled WGS sequence"/>
</dbReference>
<keyword evidence="1" id="KW-0472">Membrane</keyword>
<feature type="transmembrane region" description="Helical" evidence="1">
    <location>
        <begin position="7"/>
        <end position="28"/>
    </location>
</feature>
<organism evidence="2 3">
    <name type="scientific">Candidatus Dojkabacteria bacterium</name>
    <dbReference type="NCBI Taxonomy" id="2099670"/>
    <lineage>
        <taxon>Bacteria</taxon>
        <taxon>Candidatus Dojkabacteria</taxon>
    </lineage>
</organism>
<accession>A0A955LA14</accession>